<dbReference type="InterPro" id="IPR026961">
    <property type="entry name" value="PGG_dom"/>
</dbReference>
<evidence type="ECO:0000256" key="1">
    <source>
        <dbReference type="SAM" id="Phobius"/>
    </source>
</evidence>
<dbReference type="AlphaFoldDB" id="A0A834ZDV6"/>
<sequence length="437" mass="48838">MNKNRTLPQTRDKVEWTPLLCAATVARLEQKEMVQHLYLETKDEDPSPFAGASGAELLCNITASDVPVEMELTDAPCHAVRGETEKPPESSRVPVRFQPGTYLSEVFQKLNILLWKVLETLAPGVKKVRETKLSHIHAFELVKHVSAQIQTSEFFRKSNIFTTAIEFGIIELLVEYLESFPRLNVSEGELVNEPSMFHIAVKHRQEKIFNLIYGRTASKMIVGRIKDESDIIILHVAAKLAPSPQLNSISGAALQMQRELQWFKLLLYGGNRSEKGIPIFLKTSSFMIFAISDALSLFSSLTSVLMFLSILTSHYAEEDFLYMLPKRLIIGLKSLFISIATMMIAFTVTLSIVLRLQLESLENQSKSKVLLLLCGSQPEALETQVKSRASIKVNGSEGVENRGSLGTLKPIGSNVENWVELVFTGMFVSGGKKKYNS</sequence>
<dbReference type="Pfam" id="PF13962">
    <property type="entry name" value="PGG"/>
    <property type="match status" value="1"/>
</dbReference>
<organism evidence="3 4">
    <name type="scientific">Tetracentron sinense</name>
    <name type="common">Spur-leaf</name>
    <dbReference type="NCBI Taxonomy" id="13715"/>
    <lineage>
        <taxon>Eukaryota</taxon>
        <taxon>Viridiplantae</taxon>
        <taxon>Streptophyta</taxon>
        <taxon>Embryophyta</taxon>
        <taxon>Tracheophyta</taxon>
        <taxon>Spermatophyta</taxon>
        <taxon>Magnoliopsida</taxon>
        <taxon>Trochodendrales</taxon>
        <taxon>Trochodendraceae</taxon>
        <taxon>Tetracentron</taxon>
    </lineage>
</organism>
<evidence type="ECO:0000259" key="2">
    <source>
        <dbReference type="Pfam" id="PF13962"/>
    </source>
</evidence>
<dbReference type="PANTHER" id="PTHR24177">
    <property type="entry name" value="CASKIN"/>
    <property type="match status" value="1"/>
</dbReference>
<evidence type="ECO:0000313" key="4">
    <source>
        <dbReference type="Proteomes" id="UP000655225"/>
    </source>
</evidence>
<name>A0A834ZDV6_TETSI</name>
<evidence type="ECO:0000313" key="3">
    <source>
        <dbReference type="EMBL" id="KAF8403433.1"/>
    </source>
</evidence>
<keyword evidence="4" id="KW-1185">Reference proteome</keyword>
<keyword evidence="1" id="KW-0812">Transmembrane</keyword>
<protein>
    <recommendedName>
        <fullName evidence="2">PGG domain-containing protein</fullName>
    </recommendedName>
</protein>
<gene>
    <name evidence="3" type="ORF">HHK36_011537</name>
</gene>
<dbReference type="PANTHER" id="PTHR24177:SF292">
    <property type="entry name" value="ANKYRIN REPEAT FAMILY PROTEIN-RELATED"/>
    <property type="match status" value="1"/>
</dbReference>
<proteinExistence type="predicted"/>
<feature type="transmembrane region" description="Helical" evidence="1">
    <location>
        <begin position="335"/>
        <end position="358"/>
    </location>
</feature>
<comment type="caution">
    <text evidence="3">The sequence shown here is derived from an EMBL/GenBank/DDBJ whole genome shotgun (WGS) entry which is preliminary data.</text>
</comment>
<feature type="domain" description="PGG" evidence="2">
    <location>
        <begin position="270"/>
        <end position="352"/>
    </location>
</feature>
<keyword evidence="1" id="KW-0472">Membrane</keyword>
<dbReference type="EMBL" id="JABCRI010000007">
    <property type="protein sequence ID" value="KAF8403433.1"/>
    <property type="molecule type" value="Genomic_DNA"/>
</dbReference>
<keyword evidence="1" id="KW-1133">Transmembrane helix</keyword>
<dbReference type="GO" id="GO:0016020">
    <property type="term" value="C:membrane"/>
    <property type="evidence" value="ECO:0007669"/>
    <property type="project" value="TreeGrafter"/>
</dbReference>
<dbReference type="Proteomes" id="UP000655225">
    <property type="component" value="Unassembled WGS sequence"/>
</dbReference>
<feature type="transmembrane region" description="Helical" evidence="1">
    <location>
        <begin position="294"/>
        <end position="315"/>
    </location>
</feature>
<reference evidence="3 4" key="1">
    <citation type="submission" date="2020-04" db="EMBL/GenBank/DDBJ databases">
        <title>Plant Genome Project.</title>
        <authorList>
            <person name="Zhang R.-G."/>
        </authorList>
    </citation>
    <scope>NUCLEOTIDE SEQUENCE [LARGE SCALE GENOMIC DNA]</scope>
    <source>
        <strain evidence="3">YNK0</strain>
        <tissue evidence="3">Leaf</tissue>
    </source>
</reference>
<accession>A0A834ZDV6</accession>
<dbReference type="OrthoDB" id="1925304at2759"/>